<dbReference type="HAMAP" id="MF_01398">
    <property type="entry name" value="ATP_synth_b_bprime"/>
    <property type="match status" value="1"/>
</dbReference>
<evidence type="ECO:0000256" key="2">
    <source>
        <dbReference type="ARBA" id="ARBA00022448"/>
    </source>
</evidence>
<keyword evidence="7 13" id="KW-0406">Ion transport</keyword>
<evidence type="ECO:0000256" key="13">
    <source>
        <dbReference type="HAMAP-Rule" id="MF_01398"/>
    </source>
</evidence>
<evidence type="ECO:0000256" key="8">
    <source>
        <dbReference type="ARBA" id="ARBA00023136"/>
    </source>
</evidence>
<dbReference type="PANTHER" id="PTHR33445">
    <property type="entry name" value="ATP SYNTHASE SUBUNIT B', CHLOROPLASTIC"/>
    <property type="match status" value="1"/>
</dbReference>
<feature type="transmembrane region" description="Helical" evidence="13">
    <location>
        <begin position="6"/>
        <end position="27"/>
    </location>
</feature>
<comment type="function">
    <text evidence="10 13">F(1)F(0) ATP synthase produces ATP from ADP in the presence of a proton or sodium gradient. F-type ATPases consist of two structural domains, F(1) containing the extramembraneous catalytic core and F(0) containing the membrane proton channel, linked together by a central stalk and a peripheral stalk. During catalysis, ATP synthesis in the catalytic domain of F(1) is coupled via a rotary mechanism of the central stalk subunits to proton translocation.</text>
</comment>
<dbReference type="Proteomes" id="UP001196980">
    <property type="component" value="Unassembled WGS sequence"/>
</dbReference>
<keyword evidence="9 13" id="KW-0066">ATP synthesis</keyword>
<evidence type="ECO:0000313" key="16">
    <source>
        <dbReference type="EMBL" id="MBV6340287.1"/>
    </source>
</evidence>
<proteinExistence type="inferred from homology"/>
<evidence type="ECO:0000256" key="15">
    <source>
        <dbReference type="SAM" id="Coils"/>
    </source>
</evidence>
<evidence type="ECO:0000256" key="10">
    <source>
        <dbReference type="ARBA" id="ARBA00025198"/>
    </source>
</evidence>
<evidence type="ECO:0000256" key="9">
    <source>
        <dbReference type="ARBA" id="ARBA00023310"/>
    </source>
</evidence>
<keyword evidence="3 13" id="KW-0138">CF(0)</keyword>
<reference evidence="16 17" key="1">
    <citation type="journal article" date="2020" name="J Geophys Res Biogeosci">
        <title>Magnetotaxis as an Adaptation to Enable Bacterial Shuttling of Microbial Sulfur and Sulfur Cycling Across Aquatic Oxic#Anoxic Interfaces.</title>
        <authorList>
            <person name="Li J."/>
            <person name="Liu P."/>
            <person name="Wang J."/>
            <person name="Roberts A.P."/>
            <person name="Pan Y."/>
        </authorList>
    </citation>
    <scope>NUCLEOTIDE SEQUENCE [LARGE SCALE GENOMIC DNA]</scope>
    <source>
        <strain evidence="16 17">MYR-1_YQ</strain>
    </source>
</reference>
<evidence type="ECO:0000313" key="17">
    <source>
        <dbReference type="Proteomes" id="UP001196980"/>
    </source>
</evidence>
<sequence>MVEFTGWFFVLLANFLVLLYVLNVLLYKPVINMLQERERVKSDSLTEAKALLAKKDAAVESLKKDLAIAHEQAKKEFNKFKEEGLSIRKEIVDKAQEESIKKFSGAVKEIVAEVEKVKSSLKAEIDSYADVIIERLVHERKN</sequence>
<evidence type="ECO:0000256" key="5">
    <source>
        <dbReference type="ARBA" id="ARBA00022781"/>
    </source>
</evidence>
<evidence type="ECO:0000256" key="1">
    <source>
        <dbReference type="ARBA" id="ARBA00005513"/>
    </source>
</evidence>
<accession>A0ABS6RUI3</accession>
<keyword evidence="17" id="KW-1185">Reference proteome</keyword>
<keyword evidence="6 13" id="KW-1133">Transmembrane helix</keyword>
<keyword evidence="13" id="KW-1003">Cell membrane</keyword>
<keyword evidence="4 13" id="KW-0812">Transmembrane</keyword>
<evidence type="ECO:0000256" key="6">
    <source>
        <dbReference type="ARBA" id="ARBA00022989"/>
    </source>
</evidence>
<dbReference type="CDD" id="cd06503">
    <property type="entry name" value="ATP-synt_Fo_b"/>
    <property type="match status" value="1"/>
</dbReference>
<evidence type="ECO:0000256" key="7">
    <source>
        <dbReference type="ARBA" id="ARBA00023065"/>
    </source>
</evidence>
<gene>
    <name evidence="13" type="primary">atpF</name>
    <name evidence="16" type="ORF">HWQ67_01685</name>
</gene>
<keyword evidence="5 13" id="KW-0375">Hydrogen ion transport</keyword>
<dbReference type="RefSeq" id="WP_218250905.1">
    <property type="nucleotide sequence ID" value="NZ_JABXWD010000016.1"/>
</dbReference>
<keyword evidence="15" id="KW-0175">Coiled coil</keyword>
<evidence type="ECO:0000256" key="14">
    <source>
        <dbReference type="RuleBase" id="RU003848"/>
    </source>
</evidence>
<comment type="subcellular location">
    <subcellularLocation>
        <location evidence="13">Cell membrane</location>
        <topology evidence="13">Single-pass membrane protein</topology>
    </subcellularLocation>
    <subcellularLocation>
        <location evidence="12">Endomembrane system</location>
        <topology evidence="12">Single-pass membrane protein</topology>
    </subcellularLocation>
</comment>
<keyword evidence="8 13" id="KW-0472">Membrane</keyword>
<dbReference type="InterPro" id="IPR002146">
    <property type="entry name" value="ATP_synth_b/b'su_bac/chlpt"/>
</dbReference>
<comment type="caution">
    <text evidence="16">The sequence shown here is derived from an EMBL/GenBank/DDBJ whole genome shotgun (WGS) entry which is preliminary data.</text>
</comment>
<evidence type="ECO:0000256" key="11">
    <source>
        <dbReference type="ARBA" id="ARBA00025614"/>
    </source>
</evidence>
<dbReference type="PANTHER" id="PTHR33445:SF2">
    <property type="entry name" value="ATP SYNTHASE SUBUNIT B', CHLOROPLASTIC"/>
    <property type="match status" value="1"/>
</dbReference>
<keyword evidence="2 13" id="KW-0813">Transport</keyword>
<dbReference type="InterPro" id="IPR050059">
    <property type="entry name" value="ATP_synthase_B_chain"/>
</dbReference>
<evidence type="ECO:0000256" key="4">
    <source>
        <dbReference type="ARBA" id="ARBA00022692"/>
    </source>
</evidence>
<feature type="coiled-coil region" evidence="15">
    <location>
        <begin position="45"/>
        <end position="83"/>
    </location>
</feature>
<organism evidence="16 17">
    <name type="scientific">Candidatus Magnetobacterium casense</name>
    <dbReference type="NCBI Taxonomy" id="1455061"/>
    <lineage>
        <taxon>Bacteria</taxon>
        <taxon>Pseudomonadati</taxon>
        <taxon>Nitrospirota</taxon>
        <taxon>Thermodesulfovibrionia</taxon>
        <taxon>Thermodesulfovibrionales</taxon>
        <taxon>Candidatus Magnetobacteriaceae</taxon>
        <taxon>Candidatus Magnetobacterium</taxon>
    </lineage>
</organism>
<dbReference type="EMBL" id="JABXWD010000016">
    <property type="protein sequence ID" value="MBV6340287.1"/>
    <property type="molecule type" value="Genomic_DNA"/>
</dbReference>
<protein>
    <recommendedName>
        <fullName evidence="13">ATP synthase subunit b</fullName>
    </recommendedName>
    <alternativeName>
        <fullName evidence="13">ATP synthase F(0) sector subunit b</fullName>
    </alternativeName>
    <alternativeName>
        <fullName evidence="13">ATPase subunit I</fullName>
    </alternativeName>
    <alternativeName>
        <fullName evidence="13">F-type ATPase subunit b</fullName>
        <shortName evidence="13">F-ATPase subunit b</shortName>
    </alternativeName>
</protein>
<comment type="subunit">
    <text evidence="13">F-type ATPases have 2 components, F(1) - the catalytic core - and F(0) - the membrane proton channel. F(1) has five subunits: alpha(3), beta(3), gamma(1), delta(1), epsilon(1). F(0) has three main subunits: a(1), b(2) and c(10-14). The alpha and beta chains form an alternating ring which encloses part of the gamma chain. F(1) is attached to F(0) by a central stalk formed by the gamma and epsilon chains, while a peripheral stalk is formed by the delta and b chains.</text>
</comment>
<evidence type="ECO:0000256" key="3">
    <source>
        <dbReference type="ARBA" id="ARBA00022547"/>
    </source>
</evidence>
<dbReference type="Pfam" id="PF00430">
    <property type="entry name" value="ATP-synt_B"/>
    <property type="match status" value="1"/>
</dbReference>
<comment type="similarity">
    <text evidence="1 13 14">Belongs to the ATPase B chain family.</text>
</comment>
<name>A0ABS6RUI3_9BACT</name>
<evidence type="ECO:0000256" key="12">
    <source>
        <dbReference type="ARBA" id="ARBA00037847"/>
    </source>
</evidence>
<comment type="function">
    <text evidence="11">Component of the F(0) channel, it forms part of the peripheral stalk, linking F(1) to F(0). The b'-subunit is a diverged and duplicated form of b found in plants and photosynthetic bacteria.</text>
</comment>